<dbReference type="EMBL" id="JAGKHQ010000007">
    <property type="protein sequence ID" value="KAG7511479.1"/>
    <property type="molecule type" value="Genomic_DNA"/>
</dbReference>
<reference evidence="1 2" key="1">
    <citation type="journal article" date="2021" name="Sci. Rep.">
        <title>Chromosome anchoring in Senegalese sole (Solea senegalensis) reveals sex-associated markers and genome rearrangements in flatfish.</title>
        <authorList>
            <person name="Guerrero-Cozar I."/>
            <person name="Gomez-Garrido J."/>
            <person name="Berbel C."/>
            <person name="Martinez-Blanch J.F."/>
            <person name="Alioto T."/>
            <person name="Claros M.G."/>
            <person name="Gagnaire P.A."/>
            <person name="Manchado M."/>
        </authorList>
    </citation>
    <scope>NUCLEOTIDE SEQUENCE [LARGE SCALE GENOMIC DNA]</scope>
    <source>
        <strain evidence="1">Sse05_10M</strain>
    </source>
</reference>
<evidence type="ECO:0000313" key="1">
    <source>
        <dbReference type="EMBL" id="KAG7511479.1"/>
    </source>
</evidence>
<organism evidence="1 2">
    <name type="scientific">Solea senegalensis</name>
    <name type="common">Senegalese sole</name>
    <dbReference type="NCBI Taxonomy" id="28829"/>
    <lineage>
        <taxon>Eukaryota</taxon>
        <taxon>Metazoa</taxon>
        <taxon>Chordata</taxon>
        <taxon>Craniata</taxon>
        <taxon>Vertebrata</taxon>
        <taxon>Euteleostomi</taxon>
        <taxon>Actinopterygii</taxon>
        <taxon>Neopterygii</taxon>
        <taxon>Teleostei</taxon>
        <taxon>Neoteleostei</taxon>
        <taxon>Acanthomorphata</taxon>
        <taxon>Carangaria</taxon>
        <taxon>Pleuronectiformes</taxon>
        <taxon>Pleuronectoidei</taxon>
        <taxon>Soleidae</taxon>
        <taxon>Solea</taxon>
    </lineage>
</organism>
<dbReference type="Proteomes" id="UP000693946">
    <property type="component" value="Linkage Group LG15"/>
</dbReference>
<accession>A0AAV6S208</accession>
<keyword evidence="2" id="KW-1185">Reference proteome</keyword>
<protein>
    <submittedName>
        <fullName evidence="1">Uncharacterized protein</fullName>
    </submittedName>
</protein>
<proteinExistence type="predicted"/>
<dbReference type="AlphaFoldDB" id="A0AAV6S208"/>
<sequence length="74" mass="8869">MFERFHGLCDCEESSVRWRLWGPEAQFGHSSINLSTLRGWRRRRFHHCLKNSVRVGPRFPGSPRRDGMRLREVM</sequence>
<comment type="caution">
    <text evidence="1">The sequence shown here is derived from an EMBL/GenBank/DDBJ whole genome shotgun (WGS) entry which is preliminary data.</text>
</comment>
<gene>
    <name evidence="1" type="ORF">JOB18_001134</name>
</gene>
<name>A0AAV6S208_SOLSE</name>
<evidence type="ECO:0000313" key="2">
    <source>
        <dbReference type="Proteomes" id="UP000693946"/>
    </source>
</evidence>